<reference evidence="10" key="1">
    <citation type="journal article" date="2020" name="Stud. Mycol.">
        <title>101 Dothideomycetes genomes: a test case for predicting lifestyles and emergence of pathogens.</title>
        <authorList>
            <person name="Haridas S."/>
            <person name="Albert R."/>
            <person name="Binder M."/>
            <person name="Bloem J."/>
            <person name="Labutti K."/>
            <person name="Salamov A."/>
            <person name="Andreopoulos B."/>
            <person name="Baker S."/>
            <person name="Barry K."/>
            <person name="Bills G."/>
            <person name="Bluhm B."/>
            <person name="Cannon C."/>
            <person name="Castanera R."/>
            <person name="Culley D."/>
            <person name="Daum C."/>
            <person name="Ezra D."/>
            <person name="Gonzalez J."/>
            <person name="Henrissat B."/>
            <person name="Kuo A."/>
            <person name="Liang C."/>
            <person name="Lipzen A."/>
            <person name="Lutzoni F."/>
            <person name="Magnuson J."/>
            <person name="Mondo S."/>
            <person name="Nolan M."/>
            <person name="Ohm R."/>
            <person name="Pangilinan J."/>
            <person name="Park H.-J."/>
            <person name="Ramirez L."/>
            <person name="Alfaro M."/>
            <person name="Sun H."/>
            <person name="Tritt A."/>
            <person name="Yoshinaga Y."/>
            <person name="Zwiers L.-H."/>
            <person name="Turgeon B."/>
            <person name="Goodwin S."/>
            <person name="Spatafora J."/>
            <person name="Crous P."/>
            <person name="Grigoriev I."/>
        </authorList>
    </citation>
    <scope>NUCLEOTIDE SEQUENCE</scope>
    <source>
        <strain evidence="10">CBS 675.92</strain>
    </source>
</reference>
<dbReference type="PANTHER" id="PTHR24305">
    <property type="entry name" value="CYTOCHROME P450"/>
    <property type="match status" value="1"/>
</dbReference>
<protein>
    <submittedName>
        <fullName evidence="10">Benzoate 4-monooxygenase cytochrome-like protein P450</fullName>
    </submittedName>
</protein>
<feature type="binding site" description="axial binding residue" evidence="8">
    <location>
        <position position="454"/>
    </location>
    <ligand>
        <name>heme</name>
        <dbReference type="ChEBI" id="CHEBI:30413"/>
    </ligand>
    <ligandPart>
        <name>Fe</name>
        <dbReference type="ChEBI" id="CHEBI:18248"/>
    </ligandPart>
</feature>
<keyword evidence="9" id="KW-1133">Transmembrane helix</keyword>
<dbReference type="GO" id="GO:0004497">
    <property type="term" value="F:monooxygenase activity"/>
    <property type="evidence" value="ECO:0007669"/>
    <property type="project" value="UniProtKB-KW"/>
</dbReference>
<sequence length="509" mass="57081">MHNIIALVFDYAVFCVLALFAFTLLKALYNLTLHPLHSYPGPLHWRASRLPWAHSMQSGRLHADLHKLHQTYGPVVRIAPDELSYTDPQAWHDIYQPRSSSHAVFEKTAKWVKPQPNDPHSLMSVDEKAHTRHRRALTGAFTEHAVGENAGMLECYVDLMVSKFRELAAVQGTEDKKNTAIINIVDWLNYLTFDISGHLSFGESFSSLANGKPHPWVEISCTFGKGLALMATVNFFSPLDKLLAFTIPASIKAKMVFHRELVHQKMHQRLGMPEKKGARDFVGSVLRYNEEKGETKVPVPMEELEADLSVLIFAGSETTGTALTGVITALLRNAEVMERAVGEVRTVFAAEEDITIANIGRLEYVDAVVKEALRLGPPAAVGLPRVVPKGGEVVCGRYVPGGTLVSLNQYPAFRSPSNFTHPSSFIPERFLPSTPFPDDNISVFEPFLVGRHKCMGQKLAWAEMRLVLARLLWAFDLKAVDEVKDFGEQKTFMFWHKEDLRVELRERDG</sequence>
<comment type="similarity">
    <text evidence="2">Belongs to the cytochrome P450 family.</text>
</comment>
<dbReference type="OrthoDB" id="1470350at2759"/>
<keyword evidence="3 8" id="KW-0349">Heme</keyword>
<keyword evidence="4 8" id="KW-0479">Metal-binding</keyword>
<dbReference type="PANTHER" id="PTHR24305:SF29">
    <property type="entry name" value="BENZOATE-PARA-HYDROXYLASE"/>
    <property type="match status" value="1"/>
</dbReference>
<keyword evidence="9" id="KW-0472">Membrane</keyword>
<evidence type="ECO:0000256" key="7">
    <source>
        <dbReference type="ARBA" id="ARBA00023033"/>
    </source>
</evidence>
<dbReference type="GO" id="GO:0005506">
    <property type="term" value="F:iron ion binding"/>
    <property type="evidence" value="ECO:0007669"/>
    <property type="project" value="InterPro"/>
</dbReference>
<evidence type="ECO:0000256" key="3">
    <source>
        <dbReference type="ARBA" id="ARBA00022617"/>
    </source>
</evidence>
<dbReference type="Gene3D" id="1.10.630.10">
    <property type="entry name" value="Cytochrome P450"/>
    <property type="match status" value="1"/>
</dbReference>
<evidence type="ECO:0000256" key="4">
    <source>
        <dbReference type="ARBA" id="ARBA00022723"/>
    </source>
</evidence>
<keyword evidence="11" id="KW-1185">Reference proteome</keyword>
<keyword evidence="9" id="KW-0812">Transmembrane</keyword>
<dbReference type="PRINTS" id="PR00463">
    <property type="entry name" value="EP450I"/>
</dbReference>
<keyword evidence="6 8" id="KW-0408">Iron</keyword>
<dbReference type="CDD" id="cd11058">
    <property type="entry name" value="CYP60B-like"/>
    <property type="match status" value="1"/>
</dbReference>
<dbReference type="EMBL" id="ML977009">
    <property type="protein sequence ID" value="KAF1952725.1"/>
    <property type="molecule type" value="Genomic_DNA"/>
</dbReference>
<proteinExistence type="inferred from homology"/>
<dbReference type="Pfam" id="PF00067">
    <property type="entry name" value="p450"/>
    <property type="match status" value="1"/>
</dbReference>
<organism evidence="10 11">
    <name type="scientific">Byssothecium circinans</name>
    <dbReference type="NCBI Taxonomy" id="147558"/>
    <lineage>
        <taxon>Eukaryota</taxon>
        <taxon>Fungi</taxon>
        <taxon>Dikarya</taxon>
        <taxon>Ascomycota</taxon>
        <taxon>Pezizomycotina</taxon>
        <taxon>Dothideomycetes</taxon>
        <taxon>Pleosporomycetidae</taxon>
        <taxon>Pleosporales</taxon>
        <taxon>Massarineae</taxon>
        <taxon>Massarinaceae</taxon>
        <taxon>Byssothecium</taxon>
    </lineage>
</organism>
<dbReference type="InterPro" id="IPR002401">
    <property type="entry name" value="Cyt_P450_E_grp-I"/>
</dbReference>
<dbReference type="SUPFAM" id="SSF48264">
    <property type="entry name" value="Cytochrome P450"/>
    <property type="match status" value="1"/>
</dbReference>
<name>A0A6A5TJ34_9PLEO</name>
<evidence type="ECO:0000313" key="11">
    <source>
        <dbReference type="Proteomes" id="UP000800035"/>
    </source>
</evidence>
<evidence type="ECO:0000313" key="10">
    <source>
        <dbReference type="EMBL" id="KAF1952725.1"/>
    </source>
</evidence>
<feature type="transmembrane region" description="Helical" evidence="9">
    <location>
        <begin position="7"/>
        <end position="29"/>
    </location>
</feature>
<accession>A0A6A5TJ34</accession>
<comment type="cofactor">
    <cofactor evidence="1 8">
        <name>heme</name>
        <dbReference type="ChEBI" id="CHEBI:30413"/>
    </cofactor>
</comment>
<evidence type="ECO:0000256" key="1">
    <source>
        <dbReference type="ARBA" id="ARBA00001971"/>
    </source>
</evidence>
<dbReference type="GO" id="GO:0016705">
    <property type="term" value="F:oxidoreductase activity, acting on paired donors, with incorporation or reduction of molecular oxygen"/>
    <property type="evidence" value="ECO:0007669"/>
    <property type="project" value="InterPro"/>
</dbReference>
<gene>
    <name evidence="10" type="ORF">CC80DRAFT_507893</name>
</gene>
<evidence type="ECO:0000256" key="2">
    <source>
        <dbReference type="ARBA" id="ARBA00010617"/>
    </source>
</evidence>
<evidence type="ECO:0000256" key="8">
    <source>
        <dbReference type="PIRSR" id="PIRSR602401-1"/>
    </source>
</evidence>
<dbReference type="Proteomes" id="UP000800035">
    <property type="component" value="Unassembled WGS sequence"/>
</dbReference>
<dbReference type="InterPro" id="IPR001128">
    <property type="entry name" value="Cyt_P450"/>
</dbReference>
<dbReference type="InterPro" id="IPR050121">
    <property type="entry name" value="Cytochrome_P450_monoxygenase"/>
</dbReference>
<evidence type="ECO:0000256" key="9">
    <source>
        <dbReference type="SAM" id="Phobius"/>
    </source>
</evidence>
<evidence type="ECO:0000256" key="6">
    <source>
        <dbReference type="ARBA" id="ARBA00023004"/>
    </source>
</evidence>
<evidence type="ECO:0000256" key="5">
    <source>
        <dbReference type="ARBA" id="ARBA00023002"/>
    </source>
</evidence>
<dbReference type="InterPro" id="IPR036396">
    <property type="entry name" value="Cyt_P450_sf"/>
</dbReference>
<keyword evidence="7 10" id="KW-0503">Monooxygenase</keyword>
<dbReference type="AlphaFoldDB" id="A0A6A5TJ34"/>
<dbReference type="GO" id="GO:0020037">
    <property type="term" value="F:heme binding"/>
    <property type="evidence" value="ECO:0007669"/>
    <property type="project" value="InterPro"/>
</dbReference>
<keyword evidence="5" id="KW-0560">Oxidoreductase</keyword>
<dbReference type="PRINTS" id="PR00385">
    <property type="entry name" value="P450"/>
</dbReference>